<evidence type="ECO:0000256" key="2">
    <source>
        <dbReference type="ARBA" id="ARBA00022723"/>
    </source>
</evidence>
<dbReference type="GeneID" id="89966848"/>
<dbReference type="EC" id="2.3.2.27" evidence="6"/>
<dbReference type="InterPro" id="IPR013956">
    <property type="entry name" value="E3_ubiquit_lig_Bre1"/>
</dbReference>
<comment type="caution">
    <text evidence="10">The sequence shown here is derived from an EMBL/GenBank/DDBJ whole genome shotgun (WGS) entry which is preliminary data.</text>
</comment>
<dbReference type="Proteomes" id="UP001274830">
    <property type="component" value="Unassembled WGS sequence"/>
</dbReference>
<proteinExistence type="inferred from homology"/>
<keyword evidence="6 7" id="KW-0175">Coiled coil</keyword>
<dbReference type="GO" id="GO:0033503">
    <property type="term" value="C:HULC complex"/>
    <property type="evidence" value="ECO:0007669"/>
    <property type="project" value="TreeGrafter"/>
</dbReference>
<evidence type="ECO:0000256" key="5">
    <source>
        <dbReference type="ARBA" id="ARBA00023242"/>
    </source>
</evidence>
<dbReference type="RefSeq" id="XP_064690198.1">
    <property type="nucleotide sequence ID" value="XM_064842292.1"/>
</dbReference>
<name>A0AAE0WKT7_9PEZI</name>
<evidence type="ECO:0000313" key="11">
    <source>
        <dbReference type="Proteomes" id="UP001274830"/>
    </source>
</evidence>
<evidence type="ECO:0000256" key="7">
    <source>
        <dbReference type="SAM" id="Coils"/>
    </source>
</evidence>
<dbReference type="GO" id="GO:0016567">
    <property type="term" value="P:protein ubiquitination"/>
    <property type="evidence" value="ECO:0007669"/>
    <property type="project" value="UniProtKB-UniRule"/>
</dbReference>
<feature type="coiled-coil region" evidence="7">
    <location>
        <begin position="66"/>
        <end position="93"/>
    </location>
</feature>
<dbReference type="PANTHER" id="PTHR23163">
    <property type="entry name" value="RING FINGER PROTEIN-RELATED"/>
    <property type="match status" value="1"/>
</dbReference>
<comment type="subcellular location">
    <subcellularLocation>
        <location evidence="1 6">Nucleus</location>
    </subcellularLocation>
</comment>
<dbReference type="GO" id="GO:0061630">
    <property type="term" value="F:ubiquitin protein ligase activity"/>
    <property type="evidence" value="ECO:0007669"/>
    <property type="project" value="UniProtKB-EC"/>
</dbReference>
<keyword evidence="11" id="KW-1185">Reference proteome</keyword>
<evidence type="ECO:0000256" key="6">
    <source>
        <dbReference type="RuleBase" id="RU365038"/>
    </source>
</evidence>
<keyword evidence="2 6" id="KW-0479">Metal-binding</keyword>
<dbReference type="EMBL" id="JAUTXT010000024">
    <property type="protein sequence ID" value="KAK3673561.1"/>
    <property type="molecule type" value="Genomic_DNA"/>
</dbReference>
<accession>A0AAE0WKT7</accession>
<keyword evidence="4 6" id="KW-0862">Zinc</keyword>
<dbReference type="Pfam" id="PF26095">
    <property type="entry name" value="CC_Bre1"/>
    <property type="match status" value="1"/>
</dbReference>
<reference evidence="10" key="1">
    <citation type="submission" date="2023-07" db="EMBL/GenBank/DDBJ databases">
        <title>Black Yeasts Isolated from many extreme environments.</title>
        <authorList>
            <person name="Coleine C."/>
            <person name="Stajich J.E."/>
            <person name="Selbmann L."/>
        </authorList>
    </citation>
    <scope>NUCLEOTIDE SEQUENCE</scope>
    <source>
        <strain evidence="10">CCFEE 5485</strain>
    </source>
</reference>
<protein>
    <recommendedName>
        <fullName evidence="6">E3 ubiquitin protein ligase</fullName>
        <ecNumber evidence="6">2.3.2.27</ecNumber>
    </recommendedName>
</protein>
<comment type="pathway">
    <text evidence="6">Protein modification; protein ubiquitination.</text>
</comment>
<dbReference type="InterPro" id="IPR058643">
    <property type="entry name" value="BRE1-like_CC"/>
</dbReference>
<feature type="region of interest" description="Disordered" evidence="8">
    <location>
        <begin position="38"/>
        <end position="59"/>
    </location>
</feature>
<dbReference type="Pfam" id="PF08647">
    <property type="entry name" value="BRE1"/>
    <property type="match status" value="1"/>
</dbReference>
<comment type="catalytic activity">
    <reaction evidence="6">
        <text>S-ubiquitinyl-[E2 ubiquitin-conjugating enzyme]-L-cysteine + [acceptor protein]-L-lysine = [E2 ubiquitin-conjugating enzyme]-L-cysteine + N(6)-ubiquitinyl-[acceptor protein]-L-lysine.</text>
        <dbReference type="EC" id="2.3.2.27"/>
    </reaction>
</comment>
<comment type="similarity">
    <text evidence="6">Belongs to the BRE1 family.</text>
</comment>
<dbReference type="AlphaFoldDB" id="A0AAE0WKT7"/>
<keyword evidence="6" id="KW-0156">Chromatin regulator</keyword>
<keyword evidence="10" id="KW-0012">Acyltransferase</keyword>
<evidence type="ECO:0000256" key="1">
    <source>
        <dbReference type="ARBA" id="ARBA00004123"/>
    </source>
</evidence>
<gene>
    <name evidence="10" type="primary">BRE1</name>
    <name evidence="10" type="ORF">LTR78_006465</name>
</gene>
<dbReference type="GO" id="GO:0005634">
    <property type="term" value="C:nucleus"/>
    <property type="evidence" value="ECO:0007669"/>
    <property type="project" value="UniProtKB-SubCell"/>
</dbReference>
<organism evidence="10 11">
    <name type="scientific">Recurvomyces mirabilis</name>
    <dbReference type="NCBI Taxonomy" id="574656"/>
    <lineage>
        <taxon>Eukaryota</taxon>
        <taxon>Fungi</taxon>
        <taxon>Dikarya</taxon>
        <taxon>Ascomycota</taxon>
        <taxon>Pezizomycotina</taxon>
        <taxon>Dothideomycetes</taxon>
        <taxon>Dothideomycetidae</taxon>
        <taxon>Mycosphaerellales</taxon>
        <taxon>Teratosphaeriaceae</taxon>
        <taxon>Recurvomyces</taxon>
    </lineage>
</organism>
<keyword evidence="6" id="KW-0833">Ubl conjugation pathway</keyword>
<evidence type="ECO:0000256" key="3">
    <source>
        <dbReference type="ARBA" id="ARBA00022771"/>
    </source>
</evidence>
<feature type="compositionally biased region" description="Basic and acidic residues" evidence="8">
    <location>
        <begin position="42"/>
        <end position="59"/>
    </location>
</feature>
<keyword evidence="5 6" id="KW-0539">Nucleus</keyword>
<dbReference type="GO" id="GO:0008270">
    <property type="term" value="F:zinc ion binding"/>
    <property type="evidence" value="ECO:0007669"/>
    <property type="project" value="UniProtKB-KW"/>
</dbReference>
<feature type="coiled-coil region" evidence="7">
    <location>
        <begin position="345"/>
        <end position="422"/>
    </location>
</feature>
<evidence type="ECO:0000313" key="10">
    <source>
        <dbReference type="EMBL" id="KAK3673561.1"/>
    </source>
</evidence>
<feature type="domain" description="BRE1-like coiled-coil containing" evidence="9">
    <location>
        <begin position="90"/>
        <end position="232"/>
    </location>
</feature>
<evidence type="ECO:0000256" key="4">
    <source>
        <dbReference type="ARBA" id="ARBA00022833"/>
    </source>
</evidence>
<keyword evidence="6 10" id="KW-0808">Transferase</keyword>
<dbReference type="PANTHER" id="PTHR23163:SF0">
    <property type="entry name" value="E3 UBIQUITIN-PROTEIN LIGASE BRE1"/>
    <property type="match status" value="1"/>
</dbReference>
<evidence type="ECO:0000259" key="9">
    <source>
        <dbReference type="Pfam" id="PF26095"/>
    </source>
</evidence>
<feature type="region of interest" description="Disordered" evidence="8">
    <location>
        <begin position="664"/>
        <end position="699"/>
    </location>
</feature>
<sequence>MTTAQAPPPAALPSFDKIKMDERKRSLAAVEADDLAPRPKRVVKDENGQAMRMDAEKERDVENFQKDAIMRQMKDYKRQRNSLDEQLSEARAKARFHDDHLRILDAWFSQVLDELRVLARRLLPTPLHSAASTAGEELYGSALLFETSELFSEHLSGRAQNIKNTIAELFGSLPASTPETEELRIQLNDTMAKQKEQTIELRRALDEQESLGSKWQAAVERYMTAEKKLDRAKSQQVLKLERQAIMGSNGESASPTAVKKAGTPVKSDLAEVNGELTNGISHQEAEAARQEALAVAERQRRQTVDIEADNDRLTNALSASRTKLASLTDDDYAETALFKTLRSKHDDAVKRVNDLEVTNVQLREEAQKLQTERTAYRRHLDDESRESISESEAQIARAETDLARIRNNRDELAAELEIRKRAEDTRRTSADQARQLAEARDHKITAMQSEVERLQLKLGEIAPSDVDESMEDLDHGTLKTKLRTVEGQFSMLSNELSSMEAAWRKSSAIASQKIADTTTQEELISRLQAEKAKADQKYFAAMKAKDMKEGELRSLRAQNNRSSEIVTQLKDTDGKTRELVSNLERQLSESKEALSKLDTQHRTLDQQIKEAHLESERLRKQGDELRVLTASKEKEALADAKAKREAEVELEKCQIRLEELRRQVEGLKRGRAAENSASSDDWRVSLSISHTHTHPRRSN</sequence>
<keyword evidence="3 6" id="KW-0863">Zinc-finger</keyword>
<evidence type="ECO:0000256" key="8">
    <source>
        <dbReference type="SAM" id="MobiDB-lite"/>
    </source>
</evidence>
<dbReference type="GO" id="GO:0006325">
    <property type="term" value="P:chromatin organization"/>
    <property type="evidence" value="ECO:0007669"/>
    <property type="project" value="UniProtKB-KW"/>
</dbReference>